<dbReference type="PROSITE" id="PS51257">
    <property type="entry name" value="PROKAR_LIPOPROTEIN"/>
    <property type="match status" value="1"/>
</dbReference>
<organism evidence="3 4">
    <name type="scientific">Candidatus Bacteroides avicola</name>
    <dbReference type="NCBI Taxonomy" id="2838468"/>
    <lineage>
        <taxon>Bacteria</taxon>
        <taxon>Pseudomonadati</taxon>
        <taxon>Bacteroidota</taxon>
        <taxon>Bacteroidia</taxon>
        <taxon>Bacteroidales</taxon>
        <taxon>Bacteroidaceae</taxon>
        <taxon>Bacteroides</taxon>
    </lineage>
</organism>
<evidence type="ECO:0000313" key="3">
    <source>
        <dbReference type="EMBL" id="HJA84697.1"/>
    </source>
</evidence>
<feature type="domain" description="Putative beta-lactamase-inhibitor-like PepSY-like" evidence="2">
    <location>
        <begin position="68"/>
        <end position="155"/>
    </location>
</feature>
<comment type="caution">
    <text evidence="3">The sequence shown here is derived from an EMBL/GenBank/DDBJ whole genome shotgun (WGS) entry which is preliminary data.</text>
</comment>
<accession>A0A9D2HVT2</accession>
<dbReference type="Proteomes" id="UP000823862">
    <property type="component" value="Unassembled WGS sequence"/>
</dbReference>
<evidence type="ECO:0000259" key="2">
    <source>
        <dbReference type="Pfam" id="PF11396"/>
    </source>
</evidence>
<feature type="chain" id="PRO_5038778526" evidence="1">
    <location>
        <begin position="28"/>
        <end position="157"/>
    </location>
</feature>
<reference evidence="3" key="1">
    <citation type="journal article" date="2021" name="PeerJ">
        <title>Extensive microbial diversity within the chicken gut microbiome revealed by metagenomics and culture.</title>
        <authorList>
            <person name="Gilroy R."/>
            <person name="Ravi A."/>
            <person name="Getino M."/>
            <person name="Pursley I."/>
            <person name="Horton D.L."/>
            <person name="Alikhan N.F."/>
            <person name="Baker D."/>
            <person name="Gharbi K."/>
            <person name="Hall N."/>
            <person name="Watson M."/>
            <person name="Adriaenssens E.M."/>
            <person name="Foster-Nyarko E."/>
            <person name="Jarju S."/>
            <person name="Secka A."/>
            <person name="Antonio M."/>
            <person name="Oren A."/>
            <person name="Chaudhuri R.R."/>
            <person name="La Ragione R."/>
            <person name="Hildebrand F."/>
            <person name="Pallen M.J."/>
        </authorList>
    </citation>
    <scope>NUCLEOTIDE SEQUENCE</scope>
    <source>
        <strain evidence="3">ChiHjej12B11-9795</strain>
    </source>
</reference>
<keyword evidence="1" id="KW-0732">Signal</keyword>
<dbReference type="Pfam" id="PF11396">
    <property type="entry name" value="PepSY_like"/>
    <property type="match status" value="1"/>
</dbReference>
<proteinExistence type="predicted"/>
<dbReference type="Gene3D" id="3.10.450.360">
    <property type="match status" value="1"/>
</dbReference>
<protein>
    <submittedName>
        <fullName evidence="3">PepSY-like domain-containing protein</fullName>
    </submittedName>
</protein>
<dbReference type="InterPro" id="IPR021533">
    <property type="entry name" value="PepSY-like"/>
</dbReference>
<evidence type="ECO:0000256" key="1">
    <source>
        <dbReference type="SAM" id="SignalP"/>
    </source>
</evidence>
<gene>
    <name evidence="3" type="ORF">H9950_00595</name>
</gene>
<name>A0A9D2HVT2_9BACE</name>
<dbReference type="AlphaFoldDB" id="A0A9D2HVT2"/>
<dbReference type="SUPFAM" id="SSF160574">
    <property type="entry name" value="BT0923-like"/>
    <property type="match status" value="1"/>
</dbReference>
<evidence type="ECO:0000313" key="4">
    <source>
        <dbReference type="Proteomes" id="UP000823862"/>
    </source>
</evidence>
<feature type="signal peptide" evidence="1">
    <location>
        <begin position="1"/>
        <end position="27"/>
    </location>
</feature>
<reference evidence="3" key="2">
    <citation type="submission" date="2021-04" db="EMBL/GenBank/DDBJ databases">
        <authorList>
            <person name="Gilroy R."/>
        </authorList>
    </citation>
    <scope>NUCLEOTIDE SEQUENCE</scope>
    <source>
        <strain evidence="3">ChiHjej12B11-9795</strain>
    </source>
</reference>
<dbReference type="EMBL" id="DWZI01000002">
    <property type="protein sequence ID" value="HJA84697.1"/>
    <property type="molecule type" value="Genomic_DNA"/>
</dbReference>
<sequence>MKKEVMMKTKSLFMLLLAGVFTFGLQSCDDDDDKDIVATPELQAAFTAQFPNVDVNYVKWEWNGRENAYEADFYEDRYEKSAWFSQSYEWMMTETDYNPPYSEVPQVVQDAAQAAHPDYRLDDIDGIETPGDMYYRVEMEKGERDIYLNISPDGTVR</sequence>